<dbReference type="EMBL" id="BPQB01000003">
    <property type="protein sequence ID" value="GJE86214.1"/>
    <property type="molecule type" value="Genomic_DNA"/>
</dbReference>
<dbReference type="OrthoDB" id="285308at2759"/>
<evidence type="ECO:0000313" key="10">
    <source>
        <dbReference type="Proteomes" id="UP000703269"/>
    </source>
</evidence>
<dbReference type="GO" id="GO:0034982">
    <property type="term" value="P:mitochondrial protein processing"/>
    <property type="evidence" value="ECO:0007669"/>
    <property type="project" value="TreeGrafter"/>
</dbReference>
<sequence>MSANAAPPPSDSSASEDPGMFERWRRRFGAMTGVGLTEQERWSEMQTYQNETCEKWKRELMRQSPAIVFMLEHLQRNGCDVGPQNIVCEPCSTVRAGGFSPDAGAITICQERILHKQHMEDTMMHELVHMYDHVKFKVDWNNLRHHACSEIRANSLSGDCKFTRELRRGFLSISKQHQACVRRRAVMSVRANPACPDDATAERAVSSVWESCFNDTRPFDEIF</sequence>
<evidence type="ECO:0000256" key="3">
    <source>
        <dbReference type="ARBA" id="ARBA00014615"/>
    </source>
</evidence>
<keyword evidence="10" id="KW-1185">Reference proteome</keyword>
<evidence type="ECO:0000256" key="5">
    <source>
        <dbReference type="ARBA" id="ARBA00022723"/>
    </source>
</evidence>
<comment type="similarity">
    <text evidence="2 8">Belongs to the peptidase M76 family.</text>
</comment>
<dbReference type="EC" id="3.4.24.-" evidence="8"/>
<name>A0A9P3L973_9APHY</name>
<dbReference type="GO" id="GO:0033615">
    <property type="term" value="P:mitochondrial proton-transporting ATP synthase complex assembly"/>
    <property type="evidence" value="ECO:0007669"/>
    <property type="project" value="TreeGrafter"/>
</dbReference>
<keyword evidence="8" id="KW-0496">Mitochondrion</keyword>
<evidence type="ECO:0000256" key="1">
    <source>
        <dbReference type="ARBA" id="ARBA00004137"/>
    </source>
</evidence>
<organism evidence="9 10">
    <name type="scientific">Phanerochaete sordida</name>
    <dbReference type="NCBI Taxonomy" id="48140"/>
    <lineage>
        <taxon>Eukaryota</taxon>
        <taxon>Fungi</taxon>
        <taxon>Dikarya</taxon>
        <taxon>Basidiomycota</taxon>
        <taxon>Agaricomycotina</taxon>
        <taxon>Agaricomycetes</taxon>
        <taxon>Polyporales</taxon>
        <taxon>Phanerochaetaceae</taxon>
        <taxon>Phanerochaete</taxon>
    </lineage>
</organism>
<accession>A0A9P3L973</accession>
<keyword evidence="5 8" id="KW-0479">Metal-binding</keyword>
<proteinExistence type="inferred from homology"/>
<evidence type="ECO:0000256" key="4">
    <source>
        <dbReference type="ARBA" id="ARBA00022670"/>
    </source>
</evidence>
<dbReference type="Proteomes" id="UP000703269">
    <property type="component" value="Unassembled WGS sequence"/>
</dbReference>
<dbReference type="Pfam" id="PF09768">
    <property type="entry name" value="Peptidase_M76"/>
    <property type="match status" value="1"/>
</dbReference>
<dbReference type="PANTHER" id="PTHR21711">
    <property type="entry name" value="MITOCHONDRIAL INNER MEMBRANE PROTEASE"/>
    <property type="match status" value="1"/>
</dbReference>
<keyword evidence="4 8" id="KW-0645">Protease</keyword>
<keyword evidence="8" id="KW-0999">Mitochondrion inner membrane</keyword>
<evidence type="ECO:0000256" key="2">
    <source>
        <dbReference type="ARBA" id="ARBA00009915"/>
    </source>
</evidence>
<reference evidence="9 10" key="1">
    <citation type="submission" date="2021-08" db="EMBL/GenBank/DDBJ databases">
        <title>Draft Genome Sequence of Phanerochaete sordida strain YK-624.</title>
        <authorList>
            <person name="Mori T."/>
            <person name="Dohra H."/>
            <person name="Suzuki T."/>
            <person name="Kawagishi H."/>
            <person name="Hirai H."/>
        </authorList>
    </citation>
    <scope>NUCLEOTIDE SEQUENCE [LARGE SCALE GENOMIC DNA]</scope>
    <source>
        <strain evidence="9 10">YK-624</strain>
    </source>
</reference>
<comment type="function">
    <text evidence="8">Has a dual role in the assembly of mitochondrial ATPase.</text>
</comment>
<dbReference type="GO" id="GO:0005743">
    <property type="term" value="C:mitochondrial inner membrane"/>
    <property type="evidence" value="ECO:0007669"/>
    <property type="project" value="UniProtKB-SubCell"/>
</dbReference>
<comment type="caution">
    <text evidence="9">The sequence shown here is derived from an EMBL/GenBank/DDBJ whole genome shotgun (WGS) entry which is preliminary data.</text>
</comment>
<dbReference type="GO" id="GO:0046872">
    <property type="term" value="F:metal ion binding"/>
    <property type="evidence" value="ECO:0007669"/>
    <property type="project" value="UniProtKB-KW"/>
</dbReference>
<gene>
    <name evidence="9" type="ORF">PsYK624_022940</name>
</gene>
<dbReference type="PANTHER" id="PTHR21711:SF0">
    <property type="entry name" value="MITOCHONDRIAL INNER MEMBRANE PROTEASE ATP23 HOMOLOG"/>
    <property type="match status" value="1"/>
</dbReference>
<protein>
    <recommendedName>
        <fullName evidence="3 8">Mitochondrial inner membrane protease ATP23</fullName>
        <ecNumber evidence="8">3.4.24.-</ecNumber>
    </recommendedName>
</protein>
<dbReference type="AlphaFoldDB" id="A0A9P3L973"/>
<keyword evidence="7 8" id="KW-0482">Metalloprotease</keyword>
<evidence type="ECO:0000256" key="8">
    <source>
        <dbReference type="RuleBase" id="RU364057"/>
    </source>
</evidence>
<dbReference type="GO" id="GO:0004222">
    <property type="term" value="F:metalloendopeptidase activity"/>
    <property type="evidence" value="ECO:0007669"/>
    <property type="project" value="InterPro"/>
</dbReference>
<keyword evidence="8" id="KW-0472">Membrane</keyword>
<evidence type="ECO:0000256" key="6">
    <source>
        <dbReference type="ARBA" id="ARBA00022801"/>
    </source>
</evidence>
<evidence type="ECO:0000256" key="7">
    <source>
        <dbReference type="ARBA" id="ARBA00023049"/>
    </source>
</evidence>
<dbReference type="InterPro" id="IPR019165">
    <property type="entry name" value="Peptidase_M76_ATP23"/>
</dbReference>
<comment type="subcellular location">
    <subcellularLocation>
        <location evidence="1 8">Mitochondrion inner membrane</location>
        <topology evidence="1 8">Peripheral membrane protein</topology>
        <orientation evidence="1 8">Intermembrane side</orientation>
    </subcellularLocation>
</comment>
<keyword evidence="6 8" id="KW-0378">Hydrolase</keyword>
<evidence type="ECO:0000313" key="9">
    <source>
        <dbReference type="EMBL" id="GJE86214.1"/>
    </source>
</evidence>